<comment type="caution">
    <text evidence="6">The sequence shown here is derived from an EMBL/GenBank/DDBJ whole genome shotgun (WGS) entry which is preliminary data.</text>
</comment>
<keyword evidence="1" id="KW-0805">Transcription regulation</keyword>
<proteinExistence type="predicted"/>
<dbReference type="InterPro" id="IPR036390">
    <property type="entry name" value="WH_DNA-bd_sf"/>
</dbReference>
<evidence type="ECO:0000313" key="6">
    <source>
        <dbReference type="EMBL" id="KAA1251831.1"/>
    </source>
</evidence>
<dbReference type="GO" id="GO:0003677">
    <property type="term" value="F:DNA binding"/>
    <property type="evidence" value="ECO:0007669"/>
    <property type="project" value="UniProtKB-KW"/>
</dbReference>
<dbReference type="Pfam" id="PF00392">
    <property type="entry name" value="GntR"/>
    <property type="match status" value="1"/>
</dbReference>
<dbReference type="Proteomes" id="UP000324701">
    <property type="component" value="Unassembled WGS sequence"/>
</dbReference>
<accession>A0A5B1BV13</accession>
<dbReference type="SMART" id="SM00345">
    <property type="entry name" value="HTH_GNTR"/>
    <property type="match status" value="1"/>
</dbReference>
<feature type="region of interest" description="Disordered" evidence="4">
    <location>
        <begin position="215"/>
        <end position="240"/>
    </location>
</feature>
<dbReference type="PRINTS" id="PR00035">
    <property type="entry name" value="HTHGNTR"/>
</dbReference>
<dbReference type="OrthoDB" id="120836at2"/>
<dbReference type="GO" id="GO:0045892">
    <property type="term" value="P:negative regulation of DNA-templated transcription"/>
    <property type="evidence" value="ECO:0007669"/>
    <property type="project" value="TreeGrafter"/>
</dbReference>
<evidence type="ECO:0000313" key="7">
    <source>
        <dbReference type="Proteomes" id="UP000324701"/>
    </source>
</evidence>
<evidence type="ECO:0000256" key="4">
    <source>
        <dbReference type="SAM" id="MobiDB-lite"/>
    </source>
</evidence>
<organism evidence="6 7">
    <name type="scientific">Mycobacterium simiae</name>
    <name type="common">Mycobacterium habana</name>
    <dbReference type="NCBI Taxonomy" id="1784"/>
    <lineage>
        <taxon>Bacteria</taxon>
        <taxon>Bacillati</taxon>
        <taxon>Actinomycetota</taxon>
        <taxon>Actinomycetes</taxon>
        <taxon>Mycobacteriales</taxon>
        <taxon>Mycobacteriaceae</taxon>
        <taxon>Mycobacterium</taxon>
        <taxon>Mycobacterium simiae complex</taxon>
    </lineage>
</organism>
<dbReference type="GO" id="GO:0003700">
    <property type="term" value="F:DNA-binding transcription factor activity"/>
    <property type="evidence" value="ECO:0007669"/>
    <property type="project" value="InterPro"/>
</dbReference>
<keyword evidence="2" id="KW-0238">DNA-binding</keyword>
<dbReference type="InterPro" id="IPR000524">
    <property type="entry name" value="Tscrpt_reg_HTH_GntR"/>
</dbReference>
<evidence type="ECO:0000256" key="1">
    <source>
        <dbReference type="ARBA" id="ARBA00023015"/>
    </source>
</evidence>
<dbReference type="RefSeq" id="WP_149652355.1">
    <property type="nucleotide sequence ID" value="NZ_VTZN01000006.1"/>
</dbReference>
<dbReference type="PROSITE" id="PS50949">
    <property type="entry name" value="HTH_GNTR"/>
    <property type="match status" value="1"/>
</dbReference>
<protein>
    <submittedName>
        <fullName evidence="6">GntR family transcriptional regulator</fullName>
    </submittedName>
</protein>
<dbReference type="PANTHER" id="PTHR44846">
    <property type="entry name" value="MANNOSYL-D-GLYCERATE TRANSPORT/METABOLISM SYSTEM REPRESSOR MNGR-RELATED"/>
    <property type="match status" value="1"/>
</dbReference>
<dbReference type="CDD" id="cd07377">
    <property type="entry name" value="WHTH_GntR"/>
    <property type="match status" value="1"/>
</dbReference>
<name>A0A5B1BV13_MYCSI</name>
<sequence length="240" mass="25722">MLQFGQIDRQVDTPPFEQIAQMLRRAITSRQLAPGERLPTETKLAEQFGVARMTVRRAVQELRDEGLLVPASRRGLAVRAMPSIREPWPQEPGYPTEATMPNFNLWGDVAPLIAQTENIRTRMYVLSGDLHTDVGWLAGDPVVAAALLGTLAGIGLAEADVLGALAARLHLHIPDLDQANELASAVKAAGQAFTEACGAAQSAADAIRRYGLANSDLPTAKTREPSSQVDGEPDLRSGGV</sequence>
<evidence type="ECO:0000256" key="2">
    <source>
        <dbReference type="ARBA" id="ARBA00023125"/>
    </source>
</evidence>
<keyword evidence="3" id="KW-0804">Transcription</keyword>
<gene>
    <name evidence="6" type="ORF">F0Q45_02255</name>
</gene>
<dbReference type="Gene3D" id="1.10.10.10">
    <property type="entry name" value="Winged helix-like DNA-binding domain superfamily/Winged helix DNA-binding domain"/>
    <property type="match status" value="1"/>
</dbReference>
<dbReference type="EMBL" id="VTZN01000006">
    <property type="protein sequence ID" value="KAA1251831.1"/>
    <property type="molecule type" value="Genomic_DNA"/>
</dbReference>
<dbReference type="AlphaFoldDB" id="A0A5B1BV13"/>
<evidence type="ECO:0000256" key="3">
    <source>
        <dbReference type="ARBA" id="ARBA00023163"/>
    </source>
</evidence>
<dbReference type="PANTHER" id="PTHR44846:SF17">
    <property type="entry name" value="GNTR-FAMILY TRANSCRIPTIONAL REGULATOR"/>
    <property type="match status" value="1"/>
</dbReference>
<feature type="domain" description="HTH gntR-type" evidence="5">
    <location>
        <begin position="13"/>
        <end position="81"/>
    </location>
</feature>
<dbReference type="InterPro" id="IPR036388">
    <property type="entry name" value="WH-like_DNA-bd_sf"/>
</dbReference>
<keyword evidence="7" id="KW-1185">Reference proteome</keyword>
<dbReference type="InterPro" id="IPR050679">
    <property type="entry name" value="Bact_HTH_transcr_reg"/>
</dbReference>
<dbReference type="SUPFAM" id="SSF46785">
    <property type="entry name" value="Winged helix' DNA-binding domain"/>
    <property type="match status" value="1"/>
</dbReference>
<evidence type="ECO:0000259" key="5">
    <source>
        <dbReference type="PROSITE" id="PS50949"/>
    </source>
</evidence>
<reference evidence="6 7" key="1">
    <citation type="submission" date="2019-09" db="EMBL/GenBank/DDBJ databases">
        <title>Report of infection by Mycobacterium simiae a patient suffering from pulmonary tuberculosis.</title>
        <authorList>
            <person name="Mohanty P.S."/>
            <person name="Bansal A.K."/>
            <person name="Singh H."/>
            <person name="Sharma S."/>
            <person name="Patil S.A."/>
            <person name="Upadhaya P."/>
            <person name="Singh P.K."/>
            <person name="Kumar D."/>
            <person name="Kumar S."/>
            <person name="Singh R.K."/>
            <person name="Chaudhary B."/>
        </authorList>
    </citation>
    <scope>NUCLEOTIDE SEQUENCE [LARGE SCALE GENOMIC DNA]</scope>
    <source>
        <strain evidence="6 7">JAL-560-SIM</strain>
    </source>
</reference>